<name>A0A1R2BEL1_9CILI</name>
<evidence type="ECO:0000256" key="3">
    <source>
        <dbReference type="ARBA" id="ARBA00025740"/>
    </source>
</evidence>
<dbReference type="InterPro" id="IPR001680">
    <property type="entry name" value="WD40_rpt"/>
</dbReference>
<protein>
    <recommendedName>
        <fullName evidence="6">Anaphase-promoting complex subunit 4 WD40 domain-containing protein</fullName>
    </recommendedName>
</protein>
<dbReference type="InterPro" id="IPR015943">
    <property type="entry name" value="WD40/YVTN_repeat-like_dom_sf"/>
</dbReference>
<evidence type="ECO:0000313" key="4">
    <source>
        <dbReference type="EMBL" id="OMJ75209.1"/>
    </source>
</evidence>
<dbReference type="InterPro" id="IPR036322">
    <property type="entry name" value="WD40_repeat_dom_sf"/>
</dbReference>
<reference evidence="4 5" key="1">
    <citation type="submission" date="2016-11" db="EMBL/GenBank/DDBJ databases">
        <title>The macronuclear genome of Stentor coeruleus: a giant cell with tiny introns.</title>
        <authorList>
            <person name="Slabodnick M."/>
            <person name="Ruby J.G."/>
            <person name="Reiff S.B."/>
            <person name="Swart E.C."/>
            <person name="Gosai S."/>
            <person name="Prabakaran S."/>
            <person name="Witkowska E."/>
            <person name="Larue G.E."/>
            <person name="Fisher S."/>
            <person name="Freeman R.M."/>
            <person name="Gunawardena J."/>
            <person name="Chu W."/>
            <person name="Stover N.A."/>
            <person name="Gregory B.D."/>
            <person name="Nowacki M."/>
            <person name="Derisi J."/>
            <person name="Roy S.W."/>
            <person name="Marshall W.F."/>
            <person name="Sood P."/>
        </authorList>
    </citation>
    <scope>NUCLEOTIDE SEQUENCE [LARGE SCALE GENOMIC DNA]</scope>
    <source>
        <strain evidence="4">WM001</strain>
    </source>
</reference>
<organism evidence="4 5">
    <name type="scientific">Stentor coeruleus</name>
    <dbReference type="NCBI Taxonomy" id="5963"/>
    <lineage>
        <taxon>Eukaryota</taxon>
        <taxon>Sar</taxon>
        <taxon>Alveolata</taxon>
        <taxon>Ciliophora</taxon>
        <taxon>Postciliodesmatophora</taxon>
        <taxon>Heterotrichea</taxon>
        <taxon>Heterotrichida</taxon>
        <taxon>Stentoridae</taxon>
        <taxon>Stentor</taxon>
    </lineage>
</organism>
<dbReference type="Pfam" id="PF21032">
    <property type="entry name" value="PROPPIN"/>
    <property type="match status" value="1"/>
</dbReference>
<keyword evidence="2" id="KW-0677">Repeat</keyword>
<dbReference type="InterPro" id="IPR048720">
    <property type="entry name" value="PROPPIN"/>
</dbReference>
<dbReference type="Proteomes" id="UP000187209">
    <property type="component" value="Unassembled WGS sequence"/>
</dbReference>
<dbReference type="Gene3D" id="2.130.10.10">
    <property type="entry name" value="YVTN repeat-like/Quinoprotein amine dehydrogenase"/>
    <property type="match status" value="2"/>
</dbReference>
<comment type="similarity">
    <text evidence="3">Belongs to the WD repeat PROPPIN family.</text>
</comment>
<keyword evidence="5" id="KW-1185">Reference proteome</keyword>
<dbReference type="SUPFAM" id="SSF50978">
    <property type="entry name" value="WD40 repeat-like"/>
    <property type="match status" value="1"/>
</dbReference>
<gene>
    <name evidence="4" type="ORF">SteCoe_25722</name>
</gene>
<evidence type="ECO:0008006" key="6">
    <source>
        <dbReference type="Google" id="ProtNLM"/>
    </source>
</evidence>
<proteinExistence type="inferred from homology"/>
<evidence type="ECO:0000256" key="1">
    <source>
        <dbReference type="ARBA" id="ARBA00022574"/>
    </source>
</evidence>
<comment type="caution">
    <text evidence="4">The sequence shown here is derived from an EMBL/GenBank/DDBJ whole genome shotgun (WGS) entry which is preliminary data.</text>
</comment>
<dbReference type="GO" id="GO:0005737">
    <property type="term" value="C:cytoplasm"/>
    <property type="evidence" value="ECO:0007669"/>
    <property type="project" value="UniProtKB-ARBA"/>
</dbReference>
<dbReference type="EMBL" id="MPUH01000704">
    <property type="protein sequence ID" value="OMJ75209.1"/>
    <property type="molecule type" value="Genomic_DNA"/>
</dbReference>
<sequence>MEPIDQVIYIGFNQNASCITLSTEKALDTGYDSSFRVIDTHPLKFCYQRIFPGSFSIVELLNRSNIIALVGGGTCLRYPSSKLIIWDDQKLRIISELNFRLEIKAVRLRRNRVVVVLEDKVYVFNLQDLKIIDVISTFHNPHGICCMSSDDMREVLACPSDKKGNALIKVYTEDKEIEIDAHETPLACAALNKDGTLLATASDKGTLVRIFDTETGDLLQELRRGIDRAEIYSLAFHPTSHWIACSSNTGTVHIYSIDPEIQNKKLALKFFKKMLPKYFESEWSYAKFKVKGAKTVCAFAGDELKLMILTDHAMFYEVDFTEGGQCVGEIAENLLDLELV</sequence>
<dbReference type="PANTHER" id="PTHR11227">
    <property type="entry name" value="WD-REPEAT PROTEIN INTERACTING WITH PHOSPHOINOSIDES WIPI -RELATED"/>
    <property type="match status" value="1"/>
</dbReference>
<evidence type="ECO:0000256" key="2">
    <source>
        <dbReference type="ARBA" id="ARBA00022737"/>
    </source>
</evidence>
<dbReference type="SMART" id="SM00320">
    <property type="entry name" value="WD40"/>
    <property type="match status" value="2"/>
</dbReference>
<accession>A0A1R2BEL1</accession>
<dbReference type="AlphaFoldDB" id="A0A1R2BEL1"/>
<keyword evidence="1" id="KW-0853">WD repeat</keyword>
<dbReference type="OrthoDB" id="1667587at2759"/>
<evidence type="ECO:0000313" key="5">
    <source>
        <dbReference type="Proteomes" id="UP000187209"/>
    </source>
</evidence>